<evidence type="ECO:0008006" key="4">
    <source>
        <dbReference type="Google" id="ProtNLM"/>
    </source>
</evidence>
<dbReference type="PANTHER" id="PTHR33710">
    <property type="entry name" value="BNAC02G09200D PROTEIN"/>
    <property type="match status" value="1"/>
</dbReference>
<sequence>MEQRTVVVWDLRVILVIYEATAQSVTCGENISLTVTFVYGFNLVEDRRSLWNNLVDLQTSSPVSSYPWSVLGDFNQMLHTSHHSNHLTSRVDVSGMDEANICLQDAQLLEAQAKSLPYTWRNSQDDSPISTRIDHAFINQAWSTAFPDSYADFLDPSQSDHAPCLFRMPSIRRQIIKTFHVIDHPEYAWTVREAWNCSQFTGTDQFKLVRSLKSLKRPLRKLNKRHYSGVSQRVKEQREKVDTLQRSLLTTPDVSTAREEHVEREKLNRSSIDKCQELDGQMWVIAIPHFIFGQSRVMPHEIIYIHYLKDADDRLFYSMDDIKTHAADYFKQQYDNKSGYMVKLHKFTISLICSSQVIGRLTLQHKQTILPSETSQCQSLCSLQENSENARHSFSSLATWDIFGRFSEEGFTHDIASSRTLHTERDSYPGVPATTVETWVSPPTGKDLERPKSAILAFNCWSNNMFVVLISLCTIGGVHPTCRYSKPIQRSGYIVKPSEEKLF</sequence>
<dbReference type="PANTHER" id="PTHR33710:SF86">
    <property type="entry name" value="VIRAL MOVEMENT PROTEIN"/>
    <property type="match status" value="1"/>
</dbReference>
<dbReference type="Proteomes" id="UP000824890">
    <property type="component" value="Unassembled WGS sequence"/>
</dbReference>
<dbReference type="SUPFAM" id="SSF56219">
    <property type="entry name" value="DNase I-like"/>
    <property type="match status" value="1"/>
</dbReference>
<evidence type="ECO:0000256" key="1">
    <source>
        <dbReference type="SAM" id="SignalP"/>
    </source>
</evidence>
<feature type="signal peptide" evidence="1">
    <location>
        <begin position="1"/>
        <end position="22"/>
    </location>
</feature>
<dbReference type="InterPro" id="IPR036691">
    <property type="entry name" value="Endo/exonu/phosph_ase_sf"/>
</dbReference>
<organism evidence="2 3">
    <name type="scientific">Brassica napus</name>
    <name type="common">Rape</name>
    <dbReference type="NCBI Taxonomy" id="3708"/>
    <lineage>
        <taxon>Eukaryota</taxon>
        <taxon>Viridiplantae</taxon>
        <taxon>Streptophyta</taxon>
        <taxon>Embryophyta</taxon>
        <taxon>Tracheophyta</taxon>
        <taxon>Spermatophyta</taxon>
        <taxon>Magnoliopsida</taxon>
        <taxon>eudicotyledons</taxon>
        <taxon>Gunneridae</taxon>
        <taxon>Pentapetalae</taxon>
        <taxon>rosids</taxon>
        <taxon>malvids</taxon>
        <taxon>Brassicales</taxon>
        <taxon>Brassicaceae</taxon>
        <taxon>Brassiceae</taxon>
        <taxon>Brassica</taxon>
    </lineage>
</organism>
<keyword evidence="1" id="KW-0732">Signal</keyword>
<feature type="chain" id="PRO_5047131517" description="Endonuclease/exonuclease/phosphatase domain-containing protein" evidence="1">
    <location>
        <begin position="23"/>
        <end position="503"/>
    </location>
</feature>
<comment type="caution">
    <text evidence="2">The sequence shown here is derived from an EMBL/GenBank/DDBJ whole genome shotgun (WGS) entry which is preliminary data.</text>
</comment>
<name>A0ABQ7XVV0_BRANA</name>
<accession>A0ABQ7XVV0</accession>
<keyword evidence="3" id="KW-1185">Reference proteome</keyword>
<protein>
    <recommendedName>
        <fullName evidence="4">Endonuclease/exonuclease/phosphatase domain-containing protein</fullName>
    </recommendedName>
</protein>
<proteinExistence type="predicted"/>
<dbReference type="EMBL" id="JAGKQM010000019">
    <property type="protein sequence ID" value="KAH0860075.1"/>
    <property type="molecule type" value="Genomic_DNA"/>
</dbReference>
<evidence type="ECO:0000313" key="2">
    <source>
        <dbReference type="EMBL" id="KAH0860075.1"/>
    </source>
</evidence>
<evidence type="ECO:0000313" key="3">
    <source>
        <dbReference type="Proteomes" id="UP000824890"/>
    </source>
</evidence>
<gene>
    <name evidence="2" type="ORF">HID58_088336</name>
</gene>
<dbReference type="Gene3D" id="3.60.10.10">
    <property type="entry name" value="Endonuclease/exonuclease/phosphatase"/>
    <property type="match status" value="1"/>
</dbReference>
<reference evidence="2 3" key="1">
    <citation type="submission" date="2021-05" db="EMBL/GenBank/DDBJ databases">
        <title>Genome Assembly of Synthetic Allotetraploid Brassica napus Reveals Homoeologous Exchanges between Subgenomes.</title>
        <authorList>
            <person name="Davis J.T."/>
        </authorList>
    </citation>
    <scope>NUCLEOTIDE SEQUENCE [LARGE SCALE GENOMIC DNA]</scope>
    <source>
        <strain evidence="3">cv. Da-Ae</strain>
        <tissue evidence="2">Seedling</tissue>
    </source>
</reference>